<dbReference type="Proteomes" id="UP001497644">
    <property type="component" value="Chromosome 1"/>
</dbReference>
<reference evidence="2 3" key="1">
    <citation type="submission" date="2024-04" db="EMBL/GenBank/DDBJ databases">
        <authorList>
            <consortium name="Molecular Ecology Group"/>
        </authorList>
    </citation>
    <scope>NUCLEOTIDE SEQUENCE [LARGE SCALE GENOMIC DNA]</scope>
</reference>
<protein>
    <submittedName>
        <fullName evidence="2">Uncharacterized protein</fullName>
    </submittedName>
</protein>
<keyword evidence="3" id="KW-1185">Reference proteome</keyword>
<evidence type="ECO:0000256" key="1">
    <source>
        <dbReference type="SAM" id="MobiDB-lite"/>
    </source>
</evidence>
<dbReference type="EMBL" id="OZ034824">
    <property type="protein sequence ID" value="CAL1673981.1"/>
    <property type="molecule type" value="Genomic_DNA"/>
</dbReference>
<gene>
    <name evidence="2" type="ORF">LPLAT_LOCUS755</name>
</gene>
<proteinExistence type="predicted"/>
<accession>A0AAV2N3T6</accession>
<evidence type="ECO:0000313" key="3">
    <source>
        <dbReference type="Proteomes" id="UP001497644"/>
    </source>
</evidence>
<sequence>MNRPRSRWIGFGCIDSSGTSLVSLRRSYIKLVRLRRMREAYACKRNDDKGNKRVEEEKASVRDTARQNMEKGRTRWRVRFSNEEARIDQSRPSDR</sequence>
<evidence type="ECO:0000313" key="2">
    <source>
        <dbReference type="EMBL" id="CAL1673981.1"/>
    </source>
</evidence>
<organism evidence="2 3">
    <name type="scientific">Lasius platythorax</name>
    <dbReference type="NCBI Taxonomy" id="488582"/>
    <lineage>
        <taxon>Eukaryota</taxon>
        <taxon>Metazoa</taxon>
        <taxon>Ecdysozoa</taxon>
        <taxon>Arthropoda</taxon>
        <taxon>Hexapoda</taxon>
        <taxon>Insecta</taxon>
        <taxon>Pterygota</taxon>
        <taxon>Neoptera</taxon>
        <taxon>Endopterygota</taxon>
        <taxon>Hymenoptera</taxon>
        <taxon>Apocrita</taxon>
        <taxon>Aculeata</taxon>
        <taxon>Formicoidea</taxon>
        <taxon>Formicidae</taxon>
        <taxon>Formicinae</taxon>
        <taxon>Lasius</taxon>
        <taxon>Lasius</taxon>
    </lineage>
</organism>
<name>A0AAV2N3T6_9HYME</name>
<feature type="region of interest" description="Disordered" evidence="1">
    <location>
        <begin position="46"/>
        <end position="72"/>
    </location>
</feature>
<dbReference type="AlphaFoldDB" id="A0AAV2N3T6"/>